<reference evidence="7" key="1">
    <citation type="submission" date="2020-12" db="EMBL/GenBank/DDBJ databases">
        <title>Metabolic potential, ecology and presence of endohyphal bacteria is reflected in genomic diversity of Mucoromycotina.</title>
        <authorList>
            <person name="Muszewska A."/>
            <person name="Okrasinska A."/>
            <person name="Steczkiewicz K."/>
            <person name="Drgas O."/>
            <person name="Orlowska M."/>
            <person name="Perlinska-Lenart U."/>
            <person name="Aleksandrzak-Piekarczyk T."/>
            <person name="Szatraj K."/>
            <person name="Zielenkiewicz U."/>
            <person name="Pilsyk S."/>
            <person name="Malc E."/>
            <person name="Mieczkowski P."/>
            <person name="Kruszewska J.S."/>
            <person name="Biernat P."/>
            <person name="Pawlowska J."/>
        </authorList>
    </citation>
    <scope>NUCLEOTIDE SEQUENCE</scope>
    <source>
        <strain evidence="7">WA0000017839</strain>
    </source>
</reference>
<comment type="caution">
    <text evidence="7">The sequence shown here is derived from an EMBL/GenBank/DDBJ whole genome shotgun (WGS) entry which is preliminary data.</text>
</comment>
<keyword evidence="8" id="KW-1185">Reference proteome</keyword>
<proteinExistence type="predicted"/>
<dbReference type="Proteomes" id="UP000603453">
    <property type="component" value="Unassembled WGS sequence"/>
</dbReference>
<dbReference type="AlphaFoldDB" id="A0A8H7QZQ1"/>
<evidence type="ECO:0000313" key="7">
    <source>
        <dbReference type="EMBL" id="KAG2200683.1"/>
    </source>
</evidence>
<evidence type="ECO:0000256" key="5">
    <source>
        <dbReference type="ARBA" id="ARBA00023242"/>
    </source>
</evidence>
<evidence type="ECO:0000256" key="2">
    <source>
        <dbReference type="ARBA" id="ARBA00022723"/>
    </source>
</evidence>
<dbReference type="SMART" id="SM00066">
    <property type="entry name" value="GAL4"/>
    <property type="match status" value="1"/>
</dbReference>
<gene>
    <name evidence="7" type="ORF">INT47_005839</name>
</gene>
<dbReference type="GO" id="GO:0000981">
    <property type="term" value="F:DNA-binding transcription factor activity, RNA polymerase II-specific"/>
    <property type="evidence" value="ECO:0007669"/>
    <property type="project" value="InterPro"/>
</dbReference>
<evidence type="ECO:0000256" key="1">
    <source>
        <dbReference type="ARBA" id="ARBA00004123"/>
    </source>
</evidence>
<dbReference type="EMBL" id="JAEPRD010000080">
    <property type="protein sequence ID" value="KAG2200683.1"/>
    <property type="molecule type" value="Genomic_DNA"/>
</dbReference>
<keyword evidence="2" id="KW-0479">Metal-binding</keyword>
<sequence>MAGKAAKSSIPTPSANKDLSCLRCRKKKAKCSKTRPTCTRCSRSNQPCEYPDAPPNLTDLSQKVLTLYDTLRELEGEFLVKYMQTDEDEHIKPEPVEEPIMMEPIKIETEEPTGWSMSLTPTGLSIHAVTRNFTEFNEFAKTISRQAMRDFGPAYLPSSWDPDAEGYFQEDSDTEELDEDEYLVTVPVFSTSSLLHQTTEESDKVSYVETEIESQIPGMLRHLTSQYECLETCDTSHHVVMLLQLLRPYLPSDSEGIDSLSRICVLTGYAISTKEFRSKELDMKRWEPCAEYARVLFMEELLKGEIEWGFPVVICGILLGWIGAETRRNDKLILMSMRVLCGSDRKEGERWDVLMASLVYLDVYSATFGFKRAQMSDEITKNATGMEASFRTSVILLEGKLMWLLNKVVRLFYQVEETQGETRKIDVDEVLTLVRDIEIWEQDLPEWAKWNAETDTIRTRSKLHMHMIHNTVKILLFRPFSITSQQDEQTFTKTVFLDMSMSSADRLVSCIVYLKKAGFWIKSAKDLILDVSERVLRMFDNDQAIVDQLEKIQSRLIYEDSQIKKGKNSN</sequence>
<keyword evidence="3" id="KW-0805">Transcription regulation</keyword>
<dbReference type="GO" id="GO:0005634">
    <property type="term" value="C:nucleus"/>
    <property type="evidence" value="ECO:0007669"/>
    <property type="project" value="UniProtKB-SubCell"/>
</dbReference>
<dbReference type="Gene3D" id="4.10.240.10">
    <property type="entry name" value="Zn(2)-C6 fungal-type DNA-binding domain"/>
    <property type="match status" value="1"/>
</dbReference>
<dbReference type="PROSITE" id="PS50048">
    <property type="entry name" value="ZN2_CY6_FUNGAL_2"/>
    <property type="match status" value="1"/>
</dbReference>
<dbReference type="PROSITE" id="PS00463">
    <property type="entry name" value="ZN2_CY6_FUNGAL_1"/>
    <property type="match status" value="1"/>
</dbReference>
<dbReference type="CDD" id="cd00067">
    <property type="entry name" value="GAL4"/>
    <property type="match status" value="1"/>
</dbReference>
<accession>A0A8H7QZQ1</accession>
<dbReference type="SUPFAM" id="SSF57701">
    <property type="entry name" value="Zn2/Cys6 DNA-binding domain"/>
    <property type="match status" value="1"/>
</dbReference>
<evidence type="ECO:0000256" key="4">
    <source>
        <dbReference type="ARBA" id="ARBA00023163"/>
    </source>
</evidence>
<feature type="domain" description="Zn(2)-C6 fungal-type" evidence="6">
    <location>
        <begin position="20"/>
        <end position="50"/>
    </location>
</feature>
<name>A0A8H7QZQ1_9FUNG</name>
<dbReference type="InterPro" id="IPR036864">
    <property type="entry name" value="Zn2-C6_fun-type_DNA-bd_sf"/>
</dbReference>
<dbReference type="InterPro" id="IPR050815">
    <property type="entry name" value="TF_fung"/>
</dbReference>
<evidence type="ECO:0000256" key="3">
    <source>
        <dbReference type="ARBA" id="ARBA00023015"/>
    </source>
</evidence>
<dbReference type="CDD" id="cd12148">
    <property type="entry name" value="fungal_TF_MHR"/>
    <property type="match status" value="1"/>
</dbReference>
<dbReference type="PANTHER" id="PTHR47338:SF5">
    <property type="entry name" value="ZN(II)2CYS6 TRANSCRIPTION FACTOR (EUROFUNG)"/>
    <property type="match status" value="1"/>
</dbReference>
<evidence type="ECO:0000259" key="6">
    <source>
        <dbReference type="PROSITE" id="PS50048"/>
    </source>
</evidence>
<keyword evidence="4" id="KW-0804">Transcription</keyword>
<organism evidence="7 8">
    <name type="scientific">Mucor saturninus</name>
    <dbReference type="NCBI Taxonomy" id="64648"/>
    <lineage>
        <taxon>Eukaryota</taxon>
        <taxon>Fungi</taxon>
        <taxon>Fungi incertae sedis</taxon>
        <taxon>Mucoromycota</taxon>
        <taxon>Mucoromycotina</taxon>
        <taxon>Mucoromycetes</taxon>
        <taxon>Mucorales</taxon>
        <taxon>Mucorineae</taxon>
        <taxon>Mucoraceae</taxon>
        <taxon>Mucor</taxon>
    </lineage>
</organism>
<keyword evidence="5" id="KW-0539">Nucleus</keyword>
<evidence type="ECO:0000313" key="8">
    <source>
        <dbReference type="Proteomes" id="UP000603453"/>
    </source>
</evidence>
<dbReference type="OrthoDB" id="39175at2759"/>
<dbReference type="GO" id="GO:0008270">
    <property type="term" value="F:zinc ion binding"/>
    <property type="evidence" value="ECO:0007669"/>
    <property type="project" value="InterPro"/>
</dbReference>
<protein>
    <recommendedName>
        <fullName evidence="6">Zn(2)-C6 fungal-type domain-containing protein</fullName>
    </recommendedName>
</protein>
<dbReference type="PANTHER" id="PTHR47338">
    <property type="entry name" value="ZN(II)2CYS6 TRANSCRIPTION FACTOR (EUROFUNG)-RELATED"/>
    <property type="match status" value="1"/>
</dbReference>
<comment type="subcellular location">
    <subcellularLocation>
        <location evidence="1">Nucleus</location>
    </subcellularLocation>
</comment>
<dbReference type="InterPro" id="IPR001138">
    <property type="entry name" value="Zn2Cys6_DnaBD"/>
</dbReference>
<dbReference type="Pfam" id="PF00172">
    <property type="entry name" value="Zn_clus"/>
    <property type="match status" value="1"/>
</dbReference>